<dbReference type="GO" id="GO:0006355">
    <property type="term" value="P:regulation of DNA-templated transcription"/>
    <property type="evidence" value="ECO:0007669"/>
    <property type="project" value="InterPro"/>
</dbReference>
<organism evidence="2 3">
    <name type="scientific">Desulfolutivibrio sulfodismutans</name>
    <dbReference type="NCBI Taxonomy" id="63561"/>
    <lineage>
        <taxon>Bacteria</taxon>
        <taxon>Pseudomonadati</taxon>
        <taxon>Thermodesulfobacteriota</taxon>
        <taxon>Desulfovibrionia</taxon>
        <taxon>Desulfovibrionales</taxon>
        <taxon>Desulfovibrionaceae</taxon>
        <taxon>Desulfolutivibrio</taxon>
    </lineage>
</organism>
<reference evidence="2 3" key="1">
    <citation type="submission" date="2020-02" db="EMBL/GenBank/DDBJ databases">
        <title>Comparative genomics of sulfur disproportionating microorganisms.</title>
        <authorList>
            <person name="Ward L.M."/>
            <person name="Bertran E."/>
            <person name="Johnston D.T."/>
        </authorList>
    </citation>
    <scope>NUCLEOTIDE SEQUENCE [LARGE SCALE GENOMIC DNA]</scope>
    <source>
        <strain evidence="2 3">DSM 3696</strain>
    </source>
</reference>
<feature type="domain" description="HicB-like antitoxin of toxin-antitoxin system" evidence="1">
    <location>
        <begin position="3"/>
        <end position="122"/>
    </location>
</feature>
<evidence type="ECO:0000313" key="2">
    <source>
        <dbReference type="EMBL" id="NDY57204.1"/>
    </source>
</evidence>
<accession>A0A7K3NLX9</accession>
<dbReference type="EMBL" id="JAAGRQ010000040">
    <property type="protein sequence ID" value="NDY57204.1"/>
    <property type="molecule type" value="Genomic_DNA"/>
</dbReference>
<dbReference type="SUPFAM" id="SSF47598">
    <property type="entry name" value="Ribbon-helix-helix"/>
    <property type="match status" value="1"/>
</dbReference>
<dbReference type="AlphaFoldDB" id="A0A7K3NLX9"/>
<dbReference type="Gene3D" id="3.30.160.250">
    <property type="match status" value="1"/>
</dbReference>
<gene>
    <name evidence="2" type="ORF">G3N56_10680</name>
</gene>
<proteinExistence type="predicted"/>
<name>A0A7K3NLX9_9BACT</name>
<dbReference type="InterPro" id="IPR013321">
    <property type="entry name" value="Arc_rbn_hlx_hlx"/>
</dbReference>
<sequence length="132" mass="14192">MYYHAIFDPDDRGGFTVTFPDLPGCITEGDDEQQALTMAADALDGHIQTLKDLGMPVPPPSPHTAILEKSPAGAMVFPVPLAAFESRQKRVNITMGEGLLARVDRAARSESMTRSGFLAVAARSYLNQLTSA</sequence>
<protein>
    <recommendedName>
        <fullName evidence="1">HicB-like antitoxin of toxin-antitoxin system domain-containing protein</fullName>
    </recommendedName>
</protein>
<dbReference type="CDD" id="cd21631">
    <property type="entry name" value="RHH_CopG_NikR-like"/>
    <property type="match status" value="1"/>
</dbReference>
<evidence type="ECO:0000313" key="3">
    <source>
        <dbReference type="Proteomes" id="UP000469724"/>
    </source>
</evidence>
<dbReference type="InterPro" id="IPR035069">
    <property type="entry name" value="TTHA1013/TTHA0281-like"/>
</dbReference>
<dbReference type="Pfam" id="PF15919">
    <property type="entry name" value="HicB_lk_antitox"/>
    <property type="match status" value="1"/>
</dbReference>
<dbReference type="InterPro" id="IPR010985">
    <property type="entry name" value="Ribbon_hlx_hlx"/>
</dbReference>
<keyword evidence="3" id="KW-1185">Reference proteome</keyword>
<dbReference type="SUPFAM" id="SSF143100">
    <property type="entry name" value="TTHA1013/TTHA0281-like"/>
    <property type="match status" value="1"/>
</dbReference>
<evidence type="ECO:0000259" key="1">
    <source>
        <dbReference type="Pfam" id="PF15919"/>
    </source>
</evidence>
<comment type="caution">
    <text evidence="2">The sequence shown here is derived from an EMBL/GenBank/DDBJ whole genome shotgun (WGS) entry which is preliminary data.</text>
</comment>
<dbReference type="Proteomes" id="UP000469724">
    <property type="component" value="Unassembled WGS sequence"/>
</dbReference>
<dbReference type="RefSeq" id="WP_163302246.1">
    <property type="nucleotide sequence ID" value="NZ_JAAGRQ010000040.1"/>
</dbReference>
<dbReference type="InterPro" id="IPR031807">
    <property type="entry name" value="HicB-like"/>
</dbReference>
<dbReference type="Gene3D" id="1.10.1220.10">
    <property type="entry name" value="Met repressor-like"/>
    <property type="match status" value="1"/>
</dbReference>